<comment type="caution">
    <text evidence="2">The sequence shown here is derived from an EMBL/GenBank/DDBJ whole genome shotgun (WGS) entry which is preliminary data.</text>
</comment>
<dbReference type="CDD" id="cd07247">
    <property type="entry name" value="SgaA_N_like"/>
    <property type="match status" value="2"/>
</dbReference>
<feature type="domain" description="VOC" evidence="1">
    <location>
        <begin position="137"/>
        <end position="257"/>
    </location>
</feature>
<dbReference type="InterPro" id="IPR052164">
    <property type="entry name" value="Anthracycline_SecMetBiosynth"/>
</dbReference>
<gene>
    <name evidence="2" type="ORF">GCM10022232_21440</name>
</gene>
<dbReference type="PANTHER" id="PTHR33993:SF10">
    <property type="entry name" value="CONSERVED PROTEIN"/>
    <property type="match status" value="1"/>
</dbReference>
<name>A0ABP7QU60_9ACTN</name>
<sequence length="264" mass="27939">MLTTRYVTGAPNWLDLGTPDIEGASSFYGSLFGWQFRSGGPEAGGYGFFQLDGRTAAGGMQTTPEQGPPSWTVYFQTPDADATAKAAEHTHGSVLLQPMDVMDRGRMAILADHAGVTFGIWQPAATKGLDVVQEQGSLCWLELYTPDLPAAAGFYHGLFGWETSALTFAGGTYTTVHPSGTEPDAMFGGIVPLEDDPTKAAAGAWLPYFEVPDTDAAVSTAQERGGTVRLPATDLEDVGRIAELADPYGARFAVIKSAPPQQQG</sequence>
<evidence type="ECO:0000313" key="2">
    <source>
        <dbReference type="EMBL" id="GAA3987812.1"/>
    </source>
</evidence>
<feature type="domain" description="VOC" evidence="1">
    <location>
        <begin position="10"/>
        <end position="123"/>
    </location>
</feature>
<reference evidence="3" key="1">
    <citation type="journal article" date="2019" name="Int. J. Syst. Evol. Microbiol.">
        <title>The Global Catalogue of Microorganisms (GCM) 10K type strain sequencing project: providing services to taxonomists for standard genome sequencing and annotation.</title>
        <authorList>
            <consortium name="The Broad Institute Genomics Platform"/>
            <consortium name="The Broad Institute Genome Sequencing Center for Infectious Disease"/>
            <person name="Wu L."/>
            <person name="Ma J."/>
        </authorList>
    </citation>
    <scope>NUCLEOTIDE SEQUENCE [LARGE SCALE GENOMIC DNA]</scope>
    <source>
        <strain evidence="3">JCM 16924</strain>
    </source>
</reference>
<keyword evidence="3" id="KW-1185">Reference proteome</keyword>
<dbReference type="Pfam" id="PF00903">
    <property type="entry name" value="Glyoxalase"/>
    <property type="match status" value="2"/>
</dbReference>
<dbReference type="PANTHER" id="PTHR33993">
    <property type="entry name" value="GLYOXALASE-RELATED"/>
    <property type="match status" value="1"/>
</dbReference>
<dbReference type="Gene3D" id="3.10.180.10">
    <property type="entry name" value="2,3-Dihydroxybiphenyl 1,2-Dioxygenase, domain 1"/>
    <property type="match status" value="2"/>
</dbReference>
<organism evidence="2 3">
    <name type="scientific">Streptomyces plumbiresistens</name>
    <dbReference type="NCBI Taxonomy" id="511811"/>
    <lineage>
        <taxon>Bacteria</taxon>
        <taxon>Bacillati</taxon>
        <taxon>Actinomycetota</taxon>
        <taxon>Actinomycetes</taxon>
        <taxon>Kitasatosporales</taxon>
        <taxon>Streptomycetaceae</taxon>
        <taxon>Streptomyces</taxon>
    </lineage>
</organism>
<dbReference type="InterPro" id="IPR037523">
    <property type="entry name" value="VOC_core"/>
</dbReference>
<evidence type="ECO:0000313" key="3">
    <source>
        <dbReference type="Proteomes" id="UP001500456"/>
    </source>
</evidence>
<dbReference type="RefSeq" id="WP_329335404.1">
    <property type="nucleotide sequence ID" value="NZ_BAAAZX010000004.1"/>
</dbReference>
<proteinExistence type="predicted"/>
<dbReference type="Proteomes" id="UP001500456">
    <property type="component" value="Unassembled WGS sequence"/>
</dbReference>
<protein>
    <submittedName>
        <fullName evidence="2">VOC family protein</fullName>
    </submittedName>
</protein>
<dbReference type="SUPFAM" id="SSF54593">
    <property type="entry name" value="Glyoxalase/Bleomycin resistance protein/Dihydroxybiphenyl dioxygenase"/>
    <property type="match status" value="2"/>
</dbReference>
<evidence type="ECO:0000259" key="1">
    <source>
        <dbReference type="PROSITE" id="PS51819"/>
    </source>
</evidence>
<dbReference type="InterPro" id="IPR004360">
    <property type="entry name" value="Glyas_Fos-R_dOase_dom"/>
</dbReference>
<dbReference type="PROSITE" id="PS51819">
    <property type="entry name" value="VOC"/>
    <property type="match status" value="2"/>
</dbReference>
<dbReference type="EMBL" id="BAAAZX010000004">
    <property type="protein sequence ID" value="GAA3987812.1"/>
    <property type="molecule type" value="Genomic_DNA"/>
</dbReference>
<accession>A0ABP7QU60</accession>
<dbReference type="InterPro" id="IPR029068">
    <property type="entry name" value="Glyas_Bleomycin-R_OHBP_Dase"/>
</dbReference>